<dbReference type="GO" id="GO:0016491">
    <property type="term" value="F:oxidoreductase activity"/>
    <property type="evidence" value="ECO:0007669"/>
    <property type="project" value="UniProtKB-KW"/>
</dbReference>
<evidence type="ECO:0000256" key="2">
    <source>
        <dbReference type="ARBA" id="ARBA00022857"/>
    </source>
</evidence>
<evidence type="ECO:0000313" key="4">
    <source>
        <dbReference type="EMBL" id="CAE8611875.1"/>
    </source>
</evidence>
<dbReference type="PANTHER" id="PTHR24320">
    <property type="entry name" value="RETINOL DEHYDROGENASE"/>
    <property type="match status" value="1"/>
</dbReference>
<dbReference type="Proteomes" id="UP000654075">
    <property type="component" value="Unassembled WGS sequence"/>
</dbReference>
<dbReference type="AlphaFoldDB" id="A0A813FIU5"/>
<evidence type="ECO:0000256" key="1">
    <source>
        <dbReference type="ARBA" id="ARBA00006484"/>
    </source>
</evidence>
<gene>
    <name evidence="4" type="ORF">PGLA1383_LOCUS29675</name>
</gene>
<dbReference type="PANTHER" id="PTHR24320:SF282">
    <property type="entry name" value="WW DOMAIN-CONTAINING OXIDOREDUCTASE"/>
    <property type="match status" value="1"/>
</dbReference>
<dbReference type="SUPFAM" id="SSF51735">
    <property type="entry name" value="NAD(P)-binding Rossmann-fold domains"/>
    <property type="match status" value="1"/>
</dbReference>
<keyword evidence="3" id="KW-0560">Oxidoreductase</keyword>
<organism evidence="4 5">
    <name type="scientific">Polarella glacialis</name>
    <name type="common">Dinoflagellate</name>
    <dbReference type="NCBI Taxonomy" id="89957"/>
    <lineage>
        <taxon>Eukaryota</taxon>
        <taxon>Sar</taxon>
        <taxon>Alveolata</taxon>
        <taxon>Dinophyceae</taxon>
        <taxon>Suessiales</taxon>
        <taxon>Suessiaceae</taxon>
        <taxon>Polarella</taxon>
    </lineage>
</organism>
<dbReference type="EMBL" id="CAJNNV010025054">
    <property type="protein sequence ID" value="CAE8611875.1"/>
    <property type="molecule type" value="Genomic_DNA"/>
</dbReference>
<dbReference type="InterPro" id="IPR036291">
    <property type="entry name" value="NAD(P)-bd_dom_sf"/>
</dbReference>
<reference evidence="4" key="1">
    <citation type="submission" date="2021-02" db="EMBL/GenBank/DDBJ databases">
        <authorList>
            <person name="Dougan E. K."/>
            <person name="Rhodes N."/>
            <person name="Thang M."/>
            <person name="Chan C."/>
        </authorList>
    </citation>
    <scope>NUCLEOTIDE SEQUENCE</scope>
</reference>
<comment type="caution">
    <text evidence="4">The sequence shown here is derived from an EMBL/GenBank/DDBJ whole genome shotgun (WGS) entry which is preliminary data.</text>
</comment>
<dbReference type="OrthoDB" id="10265294at2759"/>
<name>A0A813FIU5_POLGL</name>
<comment type="similarity">
    <text evidence="1">Belongs to the short-chain dehydrogenases/reductases (SDR) family.</text>
</comment>
<protein>
    <submittedName>
        <fullName evidence="4">Uncharacterized protein</fullName>
    </submittedName>
</protein>
<evidence type="ECO:0000256" key="3">
    <source>
        <dbReference type="ARBA" id="ARBA00023002"/>
    </source>
</evidence>
<accession>A0A813FIU5</accession>
<evidence type="ECO:0000313" key="5">
    <source>
        <dbReference type="Proteomes" id="UP000654075"/>
    </source>
</evidence>
<dbReference type="Gene3D" id="3.40.50.720">
    <property type="entry name" value="NAD(P)-binding Rossmann-like Domain"/>
    <property type="match status" value="1"/>
</dbReference>
<sequence>MQTNHISHFLLTKELFPLLELAGKLRGEARVVNHSSAFRKLPSKKLDAAYLGKNGGSLGGNGNSLFMGGGRWQRYHQTKLANAVFTLGMDDRVRATSSKVKCLCAAPGLASTNLHVTAAQQDGWPGLWIMKYAQSSEDGAMPLLHCCAGAGVESGDFWEPRGMATLTGLPKKIQLESICTNLESRKMLWTESEAACGEFTIVT</sequence>
<keyword evidence="2" id="KW-0521">NADP</keyword>
<keyword evidence="5" id="KW-1185">Reference proteome</keyword>
<proteinExistence type="inferred from homology"/>